<accession>F2ANT8</accession>
<dbReference type="GO" id="GO:0016020">
    <property type="term" value="C:membrane"/>
    <property type="evidence" value="ECO:0007669"/>
    <property type="project" value="TreeGrafter"/>
</dbReference>
<dbReference type="SMART" id="SM00822">
    <property type="entry name" value="PKS_KR"/>
    <property type="match status" value="1"/>
</dbReference>
<dbReference type="PRINTS" id="PR00081">
    <property type="entry name" value="GDHRDH"/>
</dbReference>
<dbReference type="GO" id="GO:0016491">
    <property type="term" value="F:oxidoreductase activity"/>
    <property type="evidence" value="ECO:0007669"/>
    <property type="project" value="UniProtKB-KW"/>
</dbReference>
<dbReference type="PANTHER" id="PTHR44196">
    <property type="entry name" value="DEHYDROGENASE/REDUCTASE SDR FAMILY MEMBER 7B"/>
    <property type="match status" value="1"/>
</dbReference>
<dbReference type="EMBL" id="AFAR01000075">
    <property type="protein sequence ID" value="EGF28606.1"/>
    <property type="molecule type" value="Genomic_DNA"/>
</dbReference>
<evidence type="ECO:0000259" key="4">
    <source>
        <dbReference type="SMART" id="SM00822"/>
    </source>
</evidence>
<dbReference type="CDD" id="cd05233">
    <property type="entry name" value="SDR_c"/>
    <property type="match status" value="1"/>
</dbReference>
<dbReference type="PATRIC" id="fig|991778.3.peg.1429"/>
<dbReference type="PANTHER" id="PTHR44196:SF1">
    <property type="entry name" value="DEHYDROGENASE_REDUCTASE SDR FAMILY MEMBER 7B"/>
    <property type="match status" value="1"/>
</dbReference>
<gene>
    <name evidence="5" type="ORF">RBWH47_01053</name>
</gene>
<evidence type="ECO:0000256" key="3">
    <source>
        <dbReference type="RuleBase" id="RU000363"/>
    </source>
</evidence>
<dbReference type="SUPFAM" id="SSF51735">
    <property type="entry name" value="NAD(P)-binding Rossmann-fold domains"/>
    <property type="match status" value="1"/>
</dbReference>
<name>F2ANT8_RHOBT</name>
<evidence type="ECO:0000256" key="2">
    <source>
        <dbReference type="ARBA" id="ARBA00023002"/>
    </source>
</evidence>
<evidence type="ECO:0000256" key="1">
    <source>
        <dbReference type="ARBA" id="ARBA00006484"/>
    </source>
</evidence>
<dbReference type="InterPro" id="IPR020904">
    <property type="entry name" value="Sc_DH/Rdtase_CS"/>
</dbReference>
<proteinExistence type="inferred from homology"/>
<dbReference type="InterPro" id="IPR002347">
    <property type="entry name" value="SDR_fam"/>
</dbReference>
<dbReference type="InterPro" id="IPR036291">
    <property type="entry name" value="NAD(P)-bd_dom_sf"/>
</dbReference>
<dbReference type="Proteomes" id="UP000006222">
    <property type="component" value="Unassembled WGS sequence"/>
</dbReference>
<evidence type="ECO:0000313" key="6">
    <source>
        <dbReference type="Proteomes" id="UP000006222"/>
    </source>
</evidence>
<sequence>MSMLRKFATAAAAGYAGIVVTRAIVRRKRTFDWQNKRVVITGGSRGLGLVIARQLADQGARIAITARTEEDLCAAAAELRRRGAEVIAHPCDIRDREQVATFIDRVTNQFDGIDVLLNVAGIITVGPFESMTMEDFQSAMQTNCWGALHVAMEVLPHMRAAGWGRIVNIASLGGKRAVPHMLPYAASKFALVGLSNGMRAELKADNIFVTTACPSLMRTGSPRNAIFKGQHRDEYAWFSIGDSLPGLSMNAETAAEQILTACQHGRGEVFIHSPLNVTIALQNLFPELTQEILALAASVLPKMGGIGRSAAKGHQSQSEWSPSVLTTLTEQAAIRNNQI</sequence>
<comment type="similarity">
    <text evidence="1 3">Belongs to the short-chain dehydrogenases/reductases (SDR) family.</text>
</comment>
<dbReference type="Pfam" id="PF00106">
    <property type="entry name" value="adh_short"/>
    <property type="match status" value="1"/>
</dbReference>
<evidence type="ECO:0000313" key="5">
    <source>
        <dbReference type="EMBL" id="EGF28606.1"/>
    </source>
</evidence>
<dbReference type="PROSITE" id="PS00061">
    <property type="entry name" value="ADH_SHORT"/>
    <property type="match status" value="1"/>
</dbReference>
<dbReference type="AlphaFoldDB" id="F2ANT8"/>
<keyword evidence="2" id="KW-0560">Oxidoreductase</keyword>
<organism evidence="5 6">
    <name type="scientific">Rhodopirellula baltica WH47</name>
    <dbReference type="NCBI Taxonomy" id="991778"/>
    <lineage>
        <taxon>Bacteria</taxon>
        <taxon>Pseudomonadati</taxon>
        <taxon>Planctomycetota</taxon>
        <taxon>Planctomycetia</taxon>
        <taxon>Pirellulales</taxon>
        <taxon>Pirellulaceae</taxon>
        <taxon>Rhodopirellula</taxon>
    </lineage>
</organism>
<dbReference type="Gene3D" id="3.40.50.720">
    <property type="entry name" value="NAD(P)-binding Rossmann-like Domain"/>
    <property type="match status" value="1"/>
</dbReference>
<dbReference type="InterPro" id="IPR057326">
    <property type="entry name" value="KR_dom"/>
</dbReference>
<feature type="domain" description="Ketoreductase" evidence="4">
    <location>
        <begin position="36"/>
        <end position="206"/>
    </location>
</feature>
<protein>
    <submittedName>
        <fullName evidence="5">Short chain dehydrogenase/reductase family oxidoreductase</fullName>
    </submittedName>
</protein>
<dbReference type="RefSeq" id="WP_007325305.1">
    <property type="nucleotide sequence ID" value="NZ_AFAR01000075.1"/>
</dbReference>
<dbReference type="PRINTS" id="PR00080">
    <property type="entry name" value="SDRFAMILY"/>
</dbReference>
<reference evidence="5 6" key="1">
    <citation type="journal article" date="2013" name="Mar. Genomics">
        <title>Expression of sulfatases in Rhodopirellula baltica and the diversity of sulfatases in the genus Rhodopirellula.</title>
        <authorList>
            <person name="Wegner C.E."/>
            <person name="Richter-Heitmann T."/>
            <person name="Klindworth A."/>
            <person name="Klockow C."/>
            <person name="Richter M."/>
            <person name="Achstetter T."/>
            <person name="Glockner F.O."/>
            <person name="Harder J."/>
        </authorList>
    </citation>
    <scope>NUCLEOTIDE SEQUENCE [LARGE SCALE GENOMIC DNA]</scope>
    <source>
        <strain evidence="5 6">WH47</strain>
    </source>
</reference>
<comment type="caution">
    <text evidence="5">The sequence shown here is derived from an EMBL/GenBank/DDBJ whole genome shotgun (WGS) entry which is preliminary data.</text>
</comment>